<reference evidence="2" key="1">
    <citation type="submission" date="2021-02" db="EMBL/GenBank/DDBJ databases">
        <authorList>
            <person name="Nowell W R."/>
        </authorList>
    </citation>
    <scope>NUCLEOTIDE SEQUENCE</scope>
</reference>
<sequence>NFVTDVNHLASNITFVNNYDQLKASNQLEVKRAMIYNYLLSIGMPLISDVVLREGEMVVLFQVDTLAVDISLAVSSILSNPNVIPDLTVSSVNINGRSYLVSSASENTQANEENKTGLLVGILVGVIVIIILAGIFIAVYIRNRRQKLRNNKYLADGLHIGQPMDAVIQELKELNLEKIE</sequence>
<evidence type="ECO:0000313" key="2">
    <source>
        <dbReference type="EMBL" id="CAF1688366.1"/>
    </source>
</evidence>
<feature type="transmembrane region" description="Helical" evidence="1">
    <location>
        <begin position="35"/>
        <end position="52"/>
    </location>
</feature>
<evidence type="ECO:0000313" key="3">
    <source>
        <dbReference type="Proteomes" id="UP000663828"/>
    </source>
</evidence>
<proteinExistence type="predicted"/>
<evidence type="ECO:0000256" key="1">
    <source>
        <dbReference type="SAM" id="Phobius"/>
    </source>
</evidence>
<keyword evidence="1" id="KW-0812">Transmembrane</keyword>
<dbReference type="EMBL" id="CAJNOR010018268">
    <property type="protein sequence ID" value="CAF1688366.1"/>
    <property type="molecule type" value="Genomic_DNA"/>
</dbReference>
<organism evidence="2 3">
    <name type="scientific">Adineta ricciae</name>
    <name type="common">Rotifer</name>
    <dbReference type="NCBI Taxonomy" id="249248"/>
    <lineage>
        <taxon>Eukaryota</taxon>
        <taxon>Metazoa</taxon>
        <taxon>Spiralia</taxon>
        <taxon>Gnathifera</taxon>
        <taxon>Rotifera</taxon>
        <taxon>Eurotatoria</taxon>
        <taxon>Bdelloidea</taxon>
        <taxon>Adinetida</taxon>
        <taxon>Adinetidae</taxon>
        <taxon>Adineta</taxon>
    </lineage>
</organism>
<keyword evidence="1" id="KW-0472">Membrane</keyword>
<comment type="caution">
    <text evidence="2">The sequence shown here is derived from an EMBL/GenBank/DDBJ whole genome shotgun (WGS) entry which is preliminary data.</text>
</comment>
<dbReference type="Proteomes" id="UP000663828">
    <property type="component" value="Unassembled WGS sequence"/>
</dbReference>
<protein>
    <submittedName>
        <fullName evidence="2">Uncharacterized protein</fullName>
    </submittedName>
</protein>
<name>A0A816HGY4_ADIRI</name>
<gene>
    <name evidence="2" type="ORF">XAT740_LOCUS62819</name>
</gene>
<feature type="non-terminal residue" evidence="2">
    <location>
        <position position="180"/>
    </location>
</feature>
<keyword evidence="1" id="KW-1133">Transmembrane helix</keyword>
<dbReference type="AlphaFoldDB" id="A0A816HGY4"/>
<feature type="transmembrane region" description="Helical" evidence="1">
    <location>
        <begin position="118"/>
        <end position="141"/>
    </location>
</feature>
<keyword evidence="3" id="KW-1185">Reference proteome</keyword>
<accession>A0A816HGY4</accession>